<protein>
    <recommendedName>
        <fullName evidence="5">Lipoprotein</fullName>
    </recommendedName>
</protein>
<evidence type="ECO:0000256" key="2">
    <source>
        <dbReference type="SAM" id="SignalP"/>
    </source>
</evidence>
<feature type="signal peptide" evidence="2">
    <location>
        <begin position="1"/>
        <end position="20"/>
    </location>
</feature>
<evidence type="ECO:0000313" key="3">
    <source>
        <dbReference type="EMBL" id="MBC3934297.1"/>
    </source>
</evidence>
<name>A0A923KUK3_9BURK</name>
<reference evidence="3" key="1">
    <citation type="submission" date="2020-08" db="EMBL/GenBank/DDBJ databases">
        <title>Novel species isolated from subtropical streams in China.</title>
        <authorList>
            <person name="Lu H."/>
        </authorList>
    </citation>
    <scope>NUCLEOTIDE SEQUENCE</scope>
    <source>
        <strain evidence="3">CY7W</strain>
    </source>
</reference>
<evidence type="ECO:0008006" key="5">
    <source>
        <dbReference type="Google" id="ProtNLM"/>
    </source>
</evidence>
<keyword evidence="4" id="KW-1185">Reference proteome</keyword>
<dbReference type="Proteomes" id="UP000612361">
    <property type="component" value="Unassembled WGS sequence"/>
</dbReference>
<evidence type="ECO:0000313" key="4">
    <source>
        <dbReference type="Proteomes" id="UP000612361"/>
    </source>
</evidence>
<accession>A0A923KUK3</accession>
<gene>
    <name evidence="3" type="ORF">H8K47_02875</name>
</gene>
<dbReference type="PROSITE" id="PS51257">
    <property type="entry name" value="PROKAR_LIPOPROTEIN"/>
    <property type="match status" value="1"/>
</dbReference>
<feature type="chain" id="PRO_5037180653" description="Lipoprotein" evidence="2">
    <location>
        <begin position="21"/>
        <end position="184"/>
    </location>
</feature>
<feature type="compositionally biased region" description="Basic and acidic residues" evidence="1">
    <location>
        <begin position="173"/>
        <end position="184"/>
    </location>
</feature>
<feature type="region of interest" description="Disordered" evidence="1">
    <location>
        <begin position="161"/>
        <end position="184"/>
    </location>
</feature>
<dbReference type="EMBL" id="JACOGG010000002">
    <property type="protein sequence ID" value="MBC3934297.1"/>
    <property type="molecule type" value="Genomic_DNA"/>
</dbReference>
<dbReference type="AlphaFoldDB" id="A0A923KUK3"/>
<keyword evidence="2" id="KW-0732">Signal</keyword>
<comment type="caution">
    <text evidence="3">The sequence shown here is derived from an EMBL/GenBank/DDBJ whole genome shotgun (WGS) entry which is preliminary data.</text>
</comment>
<evidence type="ECO:0000256" key="1">
    <source>
        <dbReference type="SAM" id="MobiDB-lite"/>
    </source>
</evidence>
<proteinExistence type="predicted"/>
<sequence length="184" mass="19771">MKKKNLSQLLAGAVLLSALAACVTTYVPPVGGNTVQLTVQPTVLTGRSFRLSLFQSPLSCAGPMTVMHGDGPTSTHTTRLQANVLNTLSLEGFRSGSTCNVNFSFVPKAGRNYLLDASLDESGCMAVIYDVTEAGKPRFEESWLRRNVNGRQCVPLSESLRLPPAKANSPKSSLDDFKDLLPAR</sequence>
<organism evidence="3 4">
    <name type="scientific">Undibacterium rugosum</name>
    <dbReference type="NCBI Taxonomy" id="2762291"/>
    <lineage>
        <taxon>Bacteria</taxon>
        <taxon>Pseudomonadati</taxon>
        <taxon>Pseudomonadota</taxon>
        <taxon>Betaproteobacteria</taxon>
        <taxon>Burkholderiales</taxon>
        <taxon>Oxalobacteraceae</taxon>
        <taxon>Undibacterium</taxon>
    </lineage>
</organism>
<dbReference type="RefSeq" id="WP_186879917.1">
    <property type="nucleotide sequence ID" value="NZ_JACOGG010000002.1"/>
</dbReference>